<proteinExistence type="predicted"/>
<feature type="compositionally biased region" description="Basic and acidic residues" evidence="1">
    <location>
        <begin position="50"/>
        <end position="63"/>
    </location>
</feature>
<accession>A0A5C4W7S9</accession>
<evidence type="ECO:0000256" key="1">
    <source>
        <dbReference type="SAM" id="MobiDB-lite"/>
    </source>
</evidence>
<feature type="region of interest" description="Disordered" evidence="1">
    <location>
        <begin position="1"/>
        <end position="63"/>
    </location>
</feature>
<dbReference type="AlphaFoldDB" id="A0A5C4W7S9"/>
<dbReference type="OrthoDB" id="3831220at2"/>
<evidence type="ECO:0000313" key="3">
    <source>
        <dbReference type="Proteomes" id="UP000313231"/>
    </source>
</evidence>
<keyword evidence="3" id="KW-1185">Reference proteome</keyword>
<dbReference type="Proteomes" id="UP000313231">
    <property type="component" value="Unassembled WGS sequence"/>
</dbReference>
<gene>
    <name evidence="2" type="ORF">FHP29_05880</name>
</gene>
<organism evidence="2 3">
    <name type="scientific">Nocardioides albidus</name>
    <dbReference type="NCBI Taxonomy" id="1517589"/>
    <lineage>
        <taxon>Bacteria</taxon>
        <taxon>Bacillati</taxon>
        <taxon>Actinomycetota</taxon>
        <taxon>Actinomycetes</taxon>
        <taxon>Propionibacteriales</taxon>
        <taxon>Nocardioidaceae</taxon>
        <taxon>Nocardioides</taxon>
    </lineage>
</organism>
<comment type="caution">
    <text evidence="2">The sequence shown here is derived from an EMBL/GenBank/DDBJ whole genome shotgun (WGS) entry which is preliminary data.</text>
</comment>
<sequence length="63" mass="6843">MDNRPREDEQGQVSEVSGLDEAGMRSPSDAVAGHPTDDEVQEGATGPDARTGDQDQHEHLEER</sequence>
<protein>
    <submittedName>
        <fullName evidence="2">Uncharacterized protein</fullName>
    </submittedName>
</protein>
<name>A0A5C4W7S9_9ACTN</name>
<evidence type="ECO:0000313" key="2">
    <source>
        <dbReference type="EMBL" id="TNM44230.1"/>
    </source>
</evidence>
<reference evidence="2 3" key="1">
    <citation type="journal article" date="2016" name="Int. J. Syst. Evol. Microbiol.">
        <title>Nocardioides albidus sp. nov., an actinobacterium isolated from garden soil.</title>
        <authorList>
            <person name="Singh H."/>
            <person name="Du J."/>
            <person name="Trinh H."/>
            <person name="Won K."/>
            <person name="Yang J.E."/>
            <person name="Yin C."/>
            <person name="Kook M."/>
            <person name="Yi T.H."/>
        </authorList>
    </citation>
    <scope>NUCLEOTIDE SEQUENCE [LARGE SCALE GENOMIC DNA]</scope>
    <source>
        <strain evidence="2 3">CCTCC AB 2015297</strain>
    </source>
</reference>
<dbReference type="EMBL" id="VDMP01000018">
    <property type="protein sequence ID" value="TNM44230.1"/>
    <property type="molecule type" value="Genomic_DNA"/>
</dbReference>
<dbReference type="RefSeq" id="WP_139621912.1">
    <property type="nucleotide sequence ID" value="NZ_VDMP01000018.1"/>
</dbReference>